<protein>
    <submittedName>
        <fullName evidence="2">Uncharacterized protein DUF1016</fullName>
    </submittedName>
</protein>
<reference evidence="2 3" key="1">
    <citation type="submission" date="2018-03" db="EMBL/GenBank/DDBJ databases">
        <title>Genomic Encyclopedia of Archaeal and Bacterial Type Strains, Phase II (KMG-II): from individual species to whole genera.</title>
        <authorList>
            <person name="Goeker M."/>
        </authorList>
    </citation>
    <scope>NUCLEOTIDE SEQUENCE [LARGE SCALE GENOMIC DNA]</scope>
    <source>
        <strain evidence="2 3">DSM 27929</strain>
    </source>
</reference>
<dbReference type="OrthoDB" id="9801263at2"/>
<dbReference type="RefSeq" id="WP_106134103.1">
    <property type="nucleotide sequence ID" value="NZ_PVTR01000007.1"/>
</dbReference>
<accession>A0A2T0WK46</accession>
<dbReference type="PANTHER" id="PTHR30547">
    <property type="entry name" value="UNCHARACTERIZED PROTEIN YHCG-RELATED"/>
    <property type="match status" value="1"/>
</dbReference>
<evidence type="ECO:0000313" key="2">
    <source>
        <dbReference type="EMBL" id="PRY87081.1"/>
    </source>
</evidence>
<dbReference type="EMBL" id="PVTR01000007">
    <property type="protein sequence ID" value="PRY87081.1"/>
    <property type="molecule type" value="Genomic_DNA"/>
</dbReference>
<feature type="domain" description="YhcG N-terminal" evidence="1">
    <location>
        <begin position="11"/>
        <end position="90"/>
    </location>
</feature>
<name>A0A2T0WK46_9BACT</name>
<gene>
    <name evidence="2" type="ORF">CLW00_107150</name>
</gene>
<organism evidence="2 3">
    <name type="scientific">Mongoliibacter ruber</name>
    <dbReference type="NCBI Taxonomy" id="1750599"/>
    <lineage>
        <taxon>Bacteria</taxon>
        <taxon>Pseudomonadati</taxon>
        <taxon>Bacteroidota</taxon>
        <taxon>Cytophagia</taxon>
        <taxon>Cytophagales</taxon>
        <taxon>Cyclobacteriaceae</taxon>
        <taxon>Mongoliibacter</taxon>
    </lineage>
</organism>
<evidence type="ECO:0000313" key="3">
    <source>
        <dbReference type="Proteomes" id="UP000238157"/>
    </source>
</evidence>
<proteinExistence type="predicted"/>
<dbReference type="PANTHER" id="PTHR30547:SF0">
    <property type="entry name" value="BLR8175 PROTEIN"/>
    <property type="match status" value="1"/>
</dbReference>
<dbReference type="Proteomes" id="UP000238157">
    <property type="component" value="Unassembled WGS sequence"/>
</dbReference>
<dbReference type="InterPro" id="IPR041527">
    <property type="entry name" value="YhcG_N"/>
</dbReference>
<comment type="caution">
    <text evidence="2">The sequence shown here is derived from an EMBL/GenBank/DDBJ whole genome shotgun (WGS) entry which is preliminary data.</text>
</comment>
<dbReference type="InterPro" id="IPR053148">
    <property type="entry name" value="PD-DEXK-like_domain"/>
</dbReference>
<keyword evidence="3" id="KW-1185">Reference proteome</keyword>
<evidence type="ECO:0000259" key="1">
    <source>
        <dbReference type="Pfam" id="PF17761"/>
    </source>
</evidence>
<dbReference type="AlphaFoldDB" id="A0A2T0WK46"/>
<dbReference type="Pfam" id="PF17761">
    <property type="entry name" value="DUF1016_N"/>
    <property type="match status" value="1"/>
</dbReference>
<sequence length="146" mass="16968">MKKDYSIFLGEIKSHILQSRYKAAAAVNRELILLYFQIGTQPSQKIKQAKWGSRVIQQLAEDLQKEINGLHGFFYTNLKNMRQFADEYSNLRYSIENLNQNLIGQLATGQLPAQSTDEFLQLATAQFENTEYFLSRIFFNISFTQQ</sequence>